<feature type="transmembrane region" description="Helical" evidence="1">
    <location>
        <begin position="168"/>
        <end position="187"/>
    </location>
</feature>
<reference evidence="2 3" key="1">
    <citation type="submission" date="2017-11" db="EMBL/GenBank/DDBJ databases">
        <title>Comparative genomic analysis of Holospora spp., intranuclear symbionts of paramecia.</title>
        <authorList>
            <person name="Garushyants S.K."/>
            <person name="Beliavskaya A."/>
            <person name="Malko D.B."/>
            <person name="Logacheva M.D."/>
            <person name="Rautian M.S."/>
            <person name="Gelfand M.S."/>
        </authorList>
    </citation>
    <scope>NUCLEOTIDE SEQUENCE [LARGE SCALE GENOMIC DNA]</scope>
    <source>
        <strain evidence="3">02AZ16</strain>
    </source>
</reference>
<feature type="transmembrane region" description="Helical" evidence="1">
    <location>
        <begin position="128"/>
        <end position="147"/>
    </location>
</feature>
<gene>
    <name evidence="2" type="ORF">HCUR_01049</name>
</gene>
<feature type="transmembrane region" description="Helical" evidence="1">
    <location>
        <begin position="357"/>
        <end position="380"/>
    </location>
</feature>
<feature type="transmembrane region" description="Helical" evidence="1">
    <location>
        <begin position="417"/>
        <end position="434"/>
    </location>
</feature>
<keyword evidence="1" id="KW-0472">Membrane</keyword>
<feature type="transmembrane region" description="Helical" evidence="1">
    <location>
        <begin position="263"/>
        <end position="283"/>
    </location>
</feature>
<feature type="transmembrane region" description="Helical" evidence="1">
    <location>
        <begin position="228"/>
        <end position="251"/>
    </location>
</feature>
<accession>A0A2S5R844</accession>
<name>A0A2S5R844_9PROT</name>
<organism evidence="2 3">
    <name type="scientific">Holospora curviuscula</name>
    <dbReference type="NCBI Taxonomy" id="1082868"/>
    <lineage>
        <taxon>Bacteria</taxon>
        <taxon>Pseudomonadati</taxon>
        <taxon>Pseudomonadota</taxon>
        <taxon>Alphaproteobacteria</taxon>
        <taxon>Holosporales</taxon>
        <taxon>Holosporaceae</taxon>
        <taxon>Holospora</taxon>
    </lineage>
</organism>
<comment type="caution">
    <text evidence="2">The sequence shown here is derived from an EMBL/GenBank/DDBJ whole genome shotgun (WGS) entry which is preliminary data.</text>
</comment>
<feature type="transmembrane region" description="Helical" evidence="1">
    <location>
        <begin position="104"/>
        <end position="122"/>
    </location>
</feature>
<protein>
    <recommendedName>
        <fullName evidence="4">O-Antigen ligase</fullName>
    </recommendedName>
</protein>
<feature type="transmembrane region" description="Helical" evidence="1">
    <location>
        <begin position="392"/>
        <end position="410"/>
    </location>
</feature>
<feature type="transmembrane region" description="Helical" evidence="1">
    <location>
        <begin position="15"/>
        <end position="44"/>
    </location>
</feature>
<evidence type="ECO:0000313" key="2">
    <source>
        <dbReference type="EMBL" id="PPE03509.1"/>
    </source>
</evidence>
<feature type="transmembrane region" description="Helical" evidence="1">
    <location>
        <begin position="318"/>
        <end position="337"/>
    </location>
</feature>
<feature type="transmembrane region" description="Helical" evidence="1">
    <location>
        <begin position="199"/>
        <end position="216"/>
    </location>
</feature>
<feature type="transmembrane region" description="Helical" evidence="1">
    <location>
        <begin position="56"/>
        <end position="72"/>
    </location>
</feature>
<keyword evidence="1" id="KW-0812">Transmembrane</keyword>
<proteinExistence type="predicted"/>
<dbReference type="EMBL" id="PHHC01000096">
    <property type="protein sequence ID" value="PPE03509.1"/>
    <property type="molecule type" value="Genomic_DNA"/>
</dbReference>
<evidence type="ECO:0008006" key="4">
    <source>
        <dbReference type="Google" id="ProtNLM"/>
    </source>
</evidence>
<dbReference type="AlphaFoldDB" id="A0A2S5R844"/>
<dbReference type="Proteomes" id="UP000239425">
    <property type="component" value="Unassembled WGS sequence"/>
</dbReference>
<keyword evidence="3" id="KW-1185">Reference proteome</keyword>
<evidence type="ECO:0000313" key="3">
    <source>
        <dbReference type="Proteomes" id="UP000239425"/>
    </source>
</evidence>
<feature type="transmembrane region" description="Helical" evidence="1">
    <location>
        <begin position="78"/>
        <end position="95"/>
    </location>
</feature>
<keyword evidence="1" id="KW-1133">Transmembrane helix</keyword>
<sequence>MILQKNKLWGWKDCIGLSLGCLGWIAGLILPQHTCILTIFLLGMRFFLYPLSFEKVGGLFLFTLIIWVLDVIGRSAEIYWVGACIGVLLPVNRILHSKSLIMKVLWMGYGIVFLGYSDALAIQYKNPYWFLKTLLFPVSLSICIMQWRNIITSSLKVARHYSKLCSEIGFIWIFFLSYSVVWSINFLDQSPCSGLNVKHRVMYLSLITLPLIWYFMDIQCKKKAIGILGCVLFLSGYFQCRLGTIGIFSALSVRYLFLHYPKLTLWTLQGLWSVGANGVIFAFQWVLKLNMLRKIAFLNTSFYERLMFWHYFDKITPPIFWFGMGVGEFWRIIMKGISYKGMEKKMVNIIPSHTHCLFLDLKLCFGCIGIVMISVILIMMGVKMWHDRYHPLASVTLGICVYMFTIYLSFFGIISHLFVLGWGGIAWVVGKILYCSTWNNRSNLMRQNAMDKRQLIEKKI</sequence>
<evidence type="ECO:0000256" key="1">
    <source>
        <dbReference type="SAM" id="Phobius"/>
    </source>
</evidence>